<feature type="region of interest" description="Disordered" evidence="1">
    <location>
        <begin position="512"/>
        <end position="546"/>
    </location>
</feature>
<sequence length="717" mass="80685">MNWLSSYYAIVDCHAKIVKFEIPNEPSFILRGSEVPEICKVVSFMKAQRLLKKDLPGLPPVREIYFGIDLLPDAQPISIPPYRMAPADQGEHEDHLRIVLQTLREHRLYDKFSKCEFCLDSVVFLGHVVSKDAIMDFSKIAAPLTKLTQKNAKFQRTEECELSFQKLKTCLTTSPILALPSGSGGLTVFCDASRVGLGCVLMQNGRIIAYASRQLKEHEQNYPIHDLEMAAVQVKAENQRPAGLLQLIEIPEWKRERITTDFVTGLPRTLRGYDLVWIIVDQLTKSTHFLPVKTIYGGLRRCRSPIGWFEAGETNLLGPDLVQEAMDKVQLIRQRLFTAQSRQKSYADKRRRDLVFTFGDKVFLRVSPMKGVMRFGNRGKLSPKFIGPYEILDGVGFVAYRLTLPRELSFIHPVFHVSMLRKCISDSSQVIEAPIIPLNEKLSYEEEPMVVVDRQIRKLRSKEIVFVKVLWRNHTVEETTWEVEKDMQAKYPHLFQSIETTVDTGENFIFRTHTPSSAGRGATRGGGQVGVHQTRRQTAPQPQVGNMGQTQAVMSDQVQEQGVQDAPPPVPTVVPTIALPADAVARLLNVLEALVPTQGGSSAPYATLQTQAPTQTRTFGNKEVSIQEFLKLKSPKFTGSDNSADPQSLLDGILKALRALGCSSERVVELVAYKLEGMANTWYGTILLGRPARAAPLTWYEFTKLFKNRFLLDSLMQ</sequence>
<evidence type="ECO:0000259" key="2">
    <source>
        <dbReference type="Pfam" id="PF17919"/>
    </source>
</evidence>
<name>A0A1U7W9S7_NICSY</name>
<accession>A0A1U7W9S7</accession>
<keyword evidence="4" id="KW-1185">Reference proteome</keyword>
<feature type="domain" description="Reverse transcriptase/retrotransposon-derived protein RNase H-like" evidence="2">
    <location>
        <begin position="157"/>
        <end position="234"/>
    </location>
</feature>
<evidence type="ECO:0000313" key="5">
    <source>
        <dbReference type="RefSeq" id="XP_009771404.1"/>
    </source>
</evidence>
<dbReference type="RefSeq" id="XP_009771404.1">
    <property type="nucleotide sequence ID" value="XM_009773102.1"/>
</dbReference>
<reference evidence="4" key="1">
    <citation type="journal article" date="2013" name="Genome Biol.">
        <title>Reference genomes and transcriptomes of Nicotiana sylvestris and Nicotiana tomentosiformis.</title>
        <authorList>
            <person name="Sierro N."/>
            <person name="Battey J.N."/>
            <person name="Ouadi S."/>
            <person name="Bovet L."/>
            <person name="Goepfert S."/>
            <person name="Bakaher N."/>
            <person name="Peitsch M.C."/>
            <person name="Ivanov N.V."/>
        </authorList>
    </citation>
    <scope>NUCLEOTIDE SEQUENCE [LARGE SCALE GENOMIC DNA]</scope>
</reference>
<evidence type="ECO:0000259" key="3">
    <source>
        <dbReference type="Pfam" id="PF24626"/>
    </source>
</evidence>
<dbReference type="PANTHER" id="PTHR46148:SF60">
    <property type="entry name" value="CHROMO DOMAIN-CONTAINING PROTEIN"/>
    <property type="match status" value="1"/>
</dbReference>
<dbReference type="InterPro" id="IPR043502">
    <property type="entry name" value="DNA/RNA_pol_sf"/>
</dbReference>
<dbReference type="SUPFAM" id="SSF56672">
    <property type="entry name" value="DNA/RNA polymerases"/>
    <property type="match status" value="1"/>
</dbReference>
<dbReference type="Pfam" id="PF17919">
    <property type="entry name" value="RT_RNaseH_2"/>
    <property type="match status" value="1"/>
</dbReference>
<dbReference type="AlphaFoldDB" id="A0A1U7W9S7"/>
<dbReference type="InterPro" id="IPR041577">
    <property type="entry name" value="RT_RNaseH_2"/>
</dbReference>
<feature type="compositionally biased region" description="Polar residues" evidence="1">
    <location>
        <begin position="536"/>
        <end position="546"/>
    </location>
</feature>
<feature type="domain" description="Tf2-1-like SH3-like" evidence="3">
    <location>
        <begin position="359"/>
        <end position="423"/>
    </location>
</feature>
<evidence type="ECO:0000313" key="4">
    <source>
        <dbReference type="Proteomes" id="UP000189701"/>
    </source>
</evidence>
<protein>
    <submittedName>
        <fullName evidence="5">Uncharacterized protein LOC104221942</fullName>
    </submittedName>
</protein>
<proteinExistence type="predicted"/>
<dbReference type="Pfam" id="PF24626">
    <property type="entry name" value="SH3_Tf2-1"/>
    <property type="match status" value="1"/>
</dbReference>
<dbReference type="InterPro" id="IPR056924">
    <property type="entry name" value="SH3_Tf2-1"/>
</dbReference>
<dbReference type="Gene3D" id="3.30.70.270">
    <property type="match status" value="2"/>
</dbReference>
<evidence type="ECO:0000256" key="1">
    <source>
        <dbReference type="SAM" id="MobiDB-lite"/>
    </source>
</evidence>
<reference evidence="5" key="2">
    <citation type="submission" date="2025-08" db="UniProtKB">
        <authorList>
            <consortium name="RefSeq"/>
        </authorList>
    </citation>
    <scope>IDENTIFICATION</scope>
    <source>
        <tissue evidence="5">Leaf</tissue>
    </source>
</reference>
<gene>
    <name evidence="5" type="primary">LOC104221942</name>
</gene>
<dbReference type="InterPro" id="IPR016197">
    <property type="entry name" value="Chromo-like_dom_sf"/>
</dbReference>
<organism evidence="4 5">
    <name type="scientific">Nicotiana sylvestris</name>
    <name type="common">Wood tobacco</name>
    <name type="synonym">South American tobacco</name>
    <dbReference type="NCBI Taxonomy" id="4096"/>
    <lineage>
        <taxon>Eukaryota</taxon>
        <taxon>Viridiplantae</taxon>
        <taxon>Streptophyta</taxon>
        <taxon>Embryophyta</taxon>
        <taxon>Tracheophyta</taxon>
        <taxon>Spermatophyta</taxon>
        <taxon>Magnoliopsida</taxon>
        <taxon>eudicotyledons</taxon>
        <taxon>Gunneridae</taxon>
        <taxon>Pentapetalae</taxon>
        <taxon>asterids</taxon>
        <taxon>lamiids</taxon>
        <taxon>Solanales</taxon>
        <taxon>Solanaceae</taxon>
        <taxon>Nicotianoideae</taxon>
        <taxon>Nicotianeae</taxon>
        <taxon>Nicotiana</taxon>
    </lineage>
</organism>
<dbReference type="PANTHER" id="PTHR46148">
    <property type="entry name" value="CHROMO DOMAIN-CONTAINING PROTEIN"/>
    <property type="match status" value="1"/>
</dbReference>
<dbReference type="Proteomes" id="UP000189701">
    <property type="component" value="Unplaced"/>
</dbReference>
<dbReference type="eggNOG" id="KOG0017">
    <property type="taxonomic scope" value="Eukaryota"/>
</dbReference>
<dbReference type="SUPFAM" id="SSF54160">
    <property type="entry name" value="Chromo domain-like"/>
    <property type="match status" value="1"/>
</dbReference>
<dbReference type="InterPro" id="IPR043128">
    <property type="entry name" value="Rev_trsase/Diguanyl_cyclase"/>
</dbReference>